<dbReference type="InterPro" id="IPR032639">
    <property type="entry name" value="Tex_YqgF"/>
</dbReference>
<evidence type="ECO:0000313" key="4">
    <source>
        <dbReference type="EMBL" id="KGE73769.1"/>
    </source>
</evidence>
<dbReference type="Pfam" id="PF16921">
    <property type="entry name" value="Tex_YqgF"/>
    <property type="match status" value="1"/>
</dbReference>
<dbReference type="InterPro" id="IPR050437">
    <property type="entry name" value="Ribos_protein_bS1-like"/>
</dbReference>
<keyword evidence="5" id="KW-1185">Reference proteome</keyword>
<evidence type="ECO:0000256" key="2">
    <source>
        <dbReference type="ARBA" id="ARBA00023204"/>
    </source>
</evidence>
<dbReference type="OrthoDB" id="9804714at2"/>
<dbReference type="InterPro" id="IPR023323">
    <property type="entry name" value="Tex-like_dom_sf"/>
</dbReference>
<dbReference type="FunFam" id="3.30.420.140:FF:000001">
    <property type="entry name" value="RNA-binding transcriptional accessory protein"/>
    <property type="match status" value="1"/>
</dbReference>
<dbReference type="GO" id="GO:0006281">
    <property type="term" value="P:DNA repair"/>
    <property type="evidence" value="ECO:0007669"/>
    <property type="project" value="UniProtKB-KW"/>
</dbReference>
<dbReference type="Gene3D" id="1.10.150.310">
    <property type="entry name" value="Tex RuvX-like domain-like"/>
    <property type="match status" value="1"/>
</dbReference>
<dbReference type="InterPro" id="IPR018974">
    <property type="entry name" value="Tex-like_N"/>
</dbReference>
<dbReference type="GO" id="GO:0006412">
    <property type="term" value="P:translation"/>
    <property type="evidence" value="ECO:0007669"/>
    <property type="project" value="TreeGrafter"/>
</dbReference>
<reference evidence="4 5" key="1">
    <citation type="submission" date="2014-05" db="EMBL/GenBank/DDBJ databases">
        <title>De novo Genome Sequence of Spirocheata sp.</title>
        <authorList>
            <person name="Shivani Y."/>
            <person name="Subhash Y."/>
            <person name="Tushar L."/>
            <person name="Sasikala C."/>
            <person name="Ramana C.V."/>
        </authorList>
    </citation>
    <scope>NUCLEOTIDE SEQUENCE [LARGE SCALE GENOMIC DNA]</scope>
    <source>
        <strain evidence="4 5">JC230</strain>
    </source>
</reference>
<dbReference type="PANTHER" id="PTHR10724">
    <property type="entry name" value="30S RIBOSOMAL PROTEIN S1"/>
    <property type="match status" value="1"/>
</dbReference>
<keyword evidence="2" id="KW-0234">DNA repair</keyword>
<protein>
    <recommendedName>
        <fullName evidence="3">S1 motif domain-containing protein</fullName>
    </recommendedName>
</protein>
<sequence>MVLSKQTGEAAGVSSKTADAVLTLLSEGATIPFIARYRKELTGGLDETQIMKIRDTAEELKALHHRRDYIIKTIEAQGKLSPALKQAIQQAQTLMDLEDLYLPFKKGRQTRADRAREKGLGPAAEAAWGNPESPLGAIRGWAKMHGLQEVQETVGGVQDILAEGCAQNHLLRSALREVFNKKSHLTSTCIKARLEKPGSPALLSEYQKFKDYYDWKEGITAVPGHRIHAVFRGMSLGILRVKVEPPEDEVFNLMEASGLPMGWKKSRGEDRQFWEQIYLDSYKRLLFPSLQNEIFQQLKQKADAQSVELFAGNIRSMLLAPPFRRTPVLAVDPGFRTGCKAVVLDADGRLLHWQTIFPTEPKNDLRGTREFIETVVEEHGIGCVAVGNGTAGRETEQIIRDVLQNSIPVLLVDERGASVYSASESARREFPDLDVTYRGAVSIGRRLQDPLNELVKIHPWAMGVGQYQHDVDQALLQKRLGEEVELCVNAVGVDINRAGTEILSYISGLTQKTAQAVVEHRSTQGPFTHRRELLKVPGVGEKAFQQAAGFLRTPGGHNPLDATGIHPEMYGVIEDLEKISGTSVADIMDQGGFSCLPHNPLETWKKKWFSSQSGFGLPTLTLIEQELAHPGRDPRPEFEIQDFDPRVHSLEDLEEGQILPGKVTNITSFGVFVDLGVHQDGLIHISKLDTGFVRDPAAVVAPGEWVTVRILGLDLQRKRISLERLIPSKGKSSP</sequence>
<dbReference type="eggNOG" id="COG2183">
    <property type="taxonomic scope" value="Bacteria"/>
</dbReference>
<dbReference type="InterPro" id="IPR044146">
    <property type="entry name" value="S1_Tex"/>
</dbReference>
<accession>A0A098R1B8</accession>
<dbReference type="GO" id="GO:0005737">
    <property type="term" value="C:cytoplasm"/>
    <property type="evidence" value="ECO:0007669"/>
    <property type="project" value="UniProtKB-ARBA"/>
</dbReference>
<dbReference type="InterPro" id="IPR012340">
    <property type="entry name" value="NA-bd_OB-fold"/>
</dbReference>
<dbReference type="Pfam" id="PF00575">
    <property type="entry name" value="S1"/>
    <property type="match status" value="1"/>
</dbReference>
<evidence type="ECO:0000259" key="3">
    <source>
        <dbReference type="PROSITE" id="PS50126"/>
    </source>
</evidence>
<proteinExistence type="predicted"/>
<feature type="domain" description="S1 motif" evidence="3">
    <location>
        <begin position="656"/>
        <end position="725"/>
    </location>
</feature>
<dbReference type="InterPro" id="IPR055179">
    <property type="entry name" value="Tex-like_central_region"/>
</dbReference>
<dbReference type="InterPro" id="IPR006641">
    <property type="entry name" value="YqgF/RNaseH-like_dom"/>
</dbReference>
<dbReference type="InterPro" id="IPR003029">
    <property type="entry name" value="S1_domain"/>
</dbReference>
<dbReference type="Pfam" id="PF12836">
    <property type="entry name" value="HHH_3"/>
    <property type="match status" value="1"/>
</dbReference>
<dbReference type="RefSeq" id="WP_037544744.1">
    <property type="nucleotide sequence ID" value="NZ_JNUP01000003.1"/>
</dbReference>
<dbReference type="SMART" id="SM00732">
    <property type="entry name" value="YqgFc"/>
    <property type="match status" value="1"/>
</dbReference>
<dbReference type="CDD" id="cd05685">
    <property type="entry name" value="S1_Tex"/>
    <property type="match status" value="1"/>
</dbReference>
<dbReference type="GO" id="GO:0003729">
    <property type="term" value="F:mRNA binding"/>
    <property type="evidence" value="ECO:0007669"/>
    <property type="project" value="UniProtKB-ARBA"/>
</dbReference>
<dbReference type="PANTHER" id="PTHR10724:SF10">
    <property type="entry name" value="S1 RNA-BINDING DOMAIN-CONTAINING PROTEIN 1"/>
    <property type="match status" value="1"/>
</dbReference>
<dbReference type="Gene3D" id="1.10.3500.10">
    <property type="entry name" value="Tex N-terminal region-like"/>
    <property type="match status" value="1"/>
</dbReference>
<dbReference type="SUPFAM" id="SSF158832">
    <property type="entry name" value="Tex N-terminal region-like"/>
    <property type="match status" value="1"/>
</dbReference>
<organism evidence="4 5">
    <name type="scientific">Spirochaeta lutea</name>
    <dbReference type="NCBI Taxonomy" id="1480694"/>
    <lineage>
        <taxon>Bacteria</taxon>
        <taxon>Pseudomonadati</taxon>
        <taxon>Spirochaetota</taxon>
        <taxon>Spirochaetia</taxon>
        <taxon>Spirochaetales</taxon>
        <taxon>Spirochaetaceae</taxon>
        <taxon>Spirochaeta</taxon>
    </lineage>
</organism>
<dbReference type="Pfam" id="PF09371">
    <property type="entry name" value="Tex_N"/>
    <property type="match status" value="1"/>
</dbReference>
<dbReference type="Pfam" id="PF17674">
    <property type="entry name" value="HHH_9"/>
    <property type="match status" value="1"/>
</dbReference>
<keyword evidence="1" id="KW-0227">DNA damage</keyword>
<dbReference type="STRING" id="1480694.DC28_00655"/>
<dbReference type="InterPro" id="IPR012337">
    <property type="entry name" value="RNaseH-like_sf"/>
</dbReference>
<dbReference type="PROSITE" id="PS50126">
    <property type="entry name" value="S1"/>
    <property type="match status" value="1"/>
</dbReference>
<dbReference type="InterPro" id="IPR010994">
    <property type="entry name" value="RuvA_2-like"/>
</dbReference>
<gene>
    <name evidence="4" type="ORF">DC28_00655</name>
</gene>
<dbReference type="Gene3D" id="2.40.50.140">
    <property type="entry name" value="Nucleic acid-binding proteins"/>
    <property type="match status" value="1"/>
</dbReference>
<dbReference type="InterPro" id="IPR003583">
    <property type="entry name" value="Hlx-hairpin-Hlx_DNA-bd_motif"/>
</dbReference>
<dbReference type="Gene3D" id="1.10.10.650">
    <property type="entry name" value="RuvA domain 2-like"/>
    <property type="match status" value="1"/>
</dbReference>
<dbReference type="FunFam" id="2.40.50.140:FF:000051">
    <property type="entry name" value="RNA-binding transcriptional accessory protein"/>
    <property type="match status" value="1"/>
</dbReference>
<dbReference type="Gene3D" id="3.30.420.140">
    <property type="entry name" value="YqgF/RNase H-like domain"/>
    <property type="match status" value="1"/>
</dbReference>
<dbReference type="InterPro" id="IPR023319">
    <property type="entry name" value="Tex-like_HTH_dom_sf"/>
</dbReference>
<dbReference type="GO" id="GO:0003677">
    <property type="term" value="F:DNA binding"/>
    <property type="evidence" value="ECO:0007669"/>
    <property type="project" value="InterPro"/>
</dbReference>
<dbReference type="SUPFAM" id="SSF53098">
    <property type="entry name" value="Ribonuclease H-like"/>
    <property type="match status" value="1"/>
</dbReference>
<dbReference type="SUPFAM" id="SSF50249">
    <property type="entry name" value="Nucleic acid-binding proteins"/>
    <property type="match status" value="1"/>
</dbReference>
<dbReference type="Proteomes" id="UP000029692">
    <property type="component" value="Unassembled WGS sequence"/>
</dbReference>
<dbReference type="EMBL" id="JNUP01000003">
    <property type="protein sequence ID" value="KGE73769.1"/>
    <property type="molecule type" value="Genomic_DNA"/>
</dbReference>
<evidence type="ECO:0000313" key="5">
    <source>
        <dbReference type="Proteomes" id="UP000029692"/>
    </source>
</evidence>
<dbReference type="InterPro" id="IPR037027">
    <property type="entry name" value="YqgF/RNaseH-like_dom_sf"/>
</dbReference>
<dbReference type="SMART" id="SM00278">
    <property type="entry name" value="HhH1"/>
    <property type="match status" value="2"/>
</dbReference>
<dbReference type="SUPFAM" id="SSF47781">
    <property type="entry name" value="RuvA domain 2-like"/>
    <property type="match status" value="2"/>
</dbReference>
<evidence type="ECO:0000256" key="1">
    <source>
        <dbReference type="ARBA" id="ARBA00022763"/>
    </source>
</evidence>
<name>A0A098R1B8_9SPIO</name>
<dbReference type="FunFam" id="1.10.10.650:FF:000001">
    <property type="entry name" value="S1 RNA-binding domain 1"/>
    <property type="match status" value="1"/>
</dbReference>
<dbReference type="SMART" id="SM00316">
    <property type="entry name" value="S1"/>
    <property type="match status" value="1"/>
</dbReference>
<dbReference type="AlphaFoldDB" id="A0A098R1B8"/>
<comment type="caution">
    <text evidence="4">The sequence shown here is derived from an EMBL/GenBank/DDBJ whole genome shotgun (WGS) entry which is preliminary data.</text>
</comment>
<dbReference type="Pfam" id="PF22706">
    <property type="entry name" value="Tex_central_region"/>
    <property type="match status" value="1"/>
</dbReference>
<dbReference type="InterPro" id="IPR041692">
    <property type="entry name" value="HHH_9"/>
</dbReference>
<dbReference type="GO" id="GO:0003735">
    <property type="term" value="F:structural constituent of ribosome"/>
    <property type="evidence" value="ECO:0007669"/>
    <property type="project" value="TreeGrafter"/>
</dbReference>